<dbReference type="Gene3D" id="3.40.50.300">
    <property type="entry name" value="P-loop containing nucleotide triphosphate hydrolases"/>
    <property type="match status" value="1"/>
</dbReference>
<dbReference type="Proteomes" id="UP000526033">
    <property type="component" value="Unassembled WGS sequence"/>
</dbReference>
<dbReference type="InterPro" id="IPR050238">
    <property type="entry name" value="DNA_Rep/Repair_Clamp_Loader"/>
</dbReference>
<evidence type="ECO:0000313" key="2">
    <source>
        <dbReference type="Proteomes" id="UP000526033"/>
    </source>
</evidence>
<name>A0A7X9DK77_UNCKA</name>
<dbReference type="InterPro" id="IPR027417">
    <property type="entry name" value="P-loop_NTPase"/>
</dbReference>
<gene>
    <name evidence="1" type="ORF">GYA27_01905</name>
</gene>
<accession>A0A7X9DK77</accession>
<organism evidence="1 2">
    <name type="scientific">candidate division WWE3 bacterium</name>
    <dbReference type="NCBI Taxonomy" id="2053526"/>
    <lineage>
        <taxon>Bacteria</taxon>
        <taxon>Katanobacteria</taxon>
    </lineage>
</organism>
<evidence type="ECO:0008006" key="3">
    <source>
        <dbReference type="Google" id="ProtNLM"/>
    </source>
</evidence>
<proteinExistence type="predicted"/>
<comment type="caution">
    <text evidence="1">The sequence shown here is derived from an EMBL/GenBank/DDBJ whole genome shotgun (WGS) entry which is preliminary data.</text>
</comment>
<dbReference type="PANTHER" id="PTHR11669">
    <property type="entry name" value="REPLICATION FACTOR C / DNA POLYMERASE III GAMMA-TAU SUBUNIT"/>
    <property type="match status" value="1"/>
</dbReference>
<protein>
    <recommendedName>
        <fullName evidence="3">DNA polymerase III subunit delta</fullName>
    </recommendedName>
</protein>
<sequence length="222" mass="25250">MNGAYIIVNKSQNKPSIETILKLTSGHDYNFHNRPEDNPDLISIDLEEDKKSIGIAVVKQAIKFLAERPFQEKNRILFIFNADKLTDEAQNSLLKTLEEPPEQALIFLISRSTGALLDTINSRCRKLVFRDDTNVSKPDTENNILNMSVGERLALAEELAKEDKQTIINYLNNLALELINTKEIQNSRVLAKKLEKISNRIIDLDNTNVTARLALEELFMNI</sequence>
<evidence type="ECO:0000313" key="1">
    <source>
        <dbReference type="EMBL" id="NMB69931.1"/>
    </source>
</evidence>
<dbReference type="AlphaFoldDB" id="A0A7X9DK77"/>
<dbReference type="Pfam" id="PF13177">
    <property type="entry name" value="DNA_pol3_delta2"/>
    <property type="match status" value="1"/>
</dbReference>
<dbReference type="EMBL" id="JAAZNL010000019">
    <property type="protein sequence ID" value="NMB69931.1"/>
    <property type="molecule type" value="Genomic_DNA"/>
</dbReference>
<reference evidence="1 2" key="1">
    <citation type="journal article" date="2020" name="Biotechnol. Biofuels">
        <title>New insights from the biogas microbiome by comprehensive genome-resolved metagenomics of nearly 1600 species originating from multiple anaerobic digesters.</title>
        <authorList>
            <person name="Campanaro S."/>
            <person name="Treu L."/>
            <person name="Rodriguez-R L.M."/>
            <person name="Kovalovszki A."/>
            <person name="Ziels R.M."/>
            <person name="Maus I."/>
            <person name="Zhu X."/>
            <person name="Kougias P.G."/>
            <person name="Basile A."/>
            <person name="Luo G."/>
            <person name="Schluter A."/>
            <person name="Konstantinidis K.T."/>
            <person name="Angelidaki I."/>
        </authorList>
    </citation>
    <scope>NUCLEOTIDE SEQUENCE [LARGE SCALE GENOMIC DNA]</scope>
    <source>
        <strain evidence="1">AS27yjCOA_165</strain>
    </source>
</reference>
<dbReference type="SUPFAM" id="SSF52540">
    <property type="entry name" value="P-loop containing nucleoside triphosphate hydrolases"/>
    <property type="match status" value="1"/>
</dbReference>
<dbReference type="GO" id="GO:0006261">
    <property type="term" value="P:DNA-templated DNA replication"/>
    <property type="evidence" value="ECO:0007669"/>
    <property type="project" value="TreeGrafter"/>
</dbReference>
<dbReference type="PANTHER" id="PTHR11669:SF8">
    <property type="entry name" value="DNA POLYMERASE III SUBUNIT DELTA"/>
    <property type="match status" value="1"/>
</dbReference>